<keyword evidence="1" id="KW-0472">Membrane</keyword>
<dbReference type="RefSeq" id="WP_013164550.1">
    <property type="nucleotide sequence ID" value="NC_014216.1"/>
</dbReference>
<evidence type="ECO:0000313" key="2">
    <source>
        <dbReference type="EMBL" id="ADH87037.1"/>
    </source>
</evidence>
<dbReference type="STRING" id="589865.DaAHT2_2372"/>
<accession>D6Z750</accession>
<protein>
    <submittedName>
        <fullName evidence="2">Uncharacterized protein</fullName>
    </submittedName>
</protein>
<dbReference type="Proteomes" id="UP000001508">
    <property type="component" value="Chromosome"/>
</dbReference>
<dbReference type="InParanoid" id="D6Z750"/>
<evidence type="ECO:0000256" key="1">
    <source>
        <dbReference type="SAM" id="Phobius"/>
    </source>
</evidence>
<proteinExistence type="predicted"/>
<reference evidence="3" key="1">
    <citation type="submission" date="2010-02" db="EMBL/GenBank/DDBJ databases">
        <title>Complete sequence of Desulfurivibrio alkaliphilus AHT2.</title>
        <authorList>
            <consortium name="US DOE Joint Genome Institute"/>
            <person name="Pitluck S."/>
            <person name="Chertkov O."/>
            <person name="Detter J.C."/>
            <person name="Han C."/>
            <person name="Tapia R."/>
            <person name="Larimer F."/>
            <person name="Land M."/>
            <person name="Hauser L."/>
            <person name="Kyrpides N."/>
            <person name="Mikhailova N."/>
            <person name="Sorokin D.Y."/>
            <person name="Muyzer G."/>
            <person name="Woyke T."/>
        </authorList>
    </citation>
    <scope>NUCLEOTIDE SEQUENCE [LARGE SCALE GENOMIC DNA]</scope>
    <source>
        <strain evidence="3">DSM 19089 / UNIQEM U267 / AHT2</strain>
    </source>
</reference>
<evidence type="ECO:0000313" key="3">
    <source>
        <dbReference type="Proteomes" id="UP000001508"/>
    </source>
</evidence>
<organism evidence="2 3">
    <name type="scientific">Desulfurivibrio alkaliphilus (strain DSM 19089 / UNIQEM U267 / AHT2)</name>
    <dbReference type="NCBI Taxonomy" id="589865"/>
    <lineage>
        <taxon>Bacteria</taxon>
        <taxon>Pseudomonadati</taxon>
        <taxon>Thermodesulfobacteriota</taxon>
        <taxon>Desulfobulbia</taxon>
        <taxon>Desulfobulbales</taxon>
        <taxon>Desulfobulbaceae</taxon>
        <taxon>Desulfurivibrio</taxon>
    </lineage>
</organism>
<dbReference type="EMBL" id="CP001940">
    <property type="protein sequence ID" value="ADH87037.1"/>
    <property type="molecule type" value="Genomic_DNA"/>
</dbReference>
<feature type="transmembrane region" description="Helical" evidence="1">
    <location>
        <begin position="91"/>
        <end position="116"/>
    </location>
</feature>
<keyword evidence="3" id="KW-1185">Reference proteome</keyword>
<dbReference type="HOGENOM" id="CLU_137967_0_0_7"/>
<dbReference type="AlphaFoldDB" id="D6Z750"/>
<name>D6Z750_DESAT</name>
<keyword evidence="1" id="KW-0812">Transmembrane</keyword>
<keyword evidence="1" id="KW-1133">Transmembrane helix</keyword>
<dbReference type="OrthoDB" id="6264467at2"/>
<sequence>MTQQEQVGKDIHQDPMIAGILSRLPGRVAASFSEEQLLSLKAALGAQRGHRHPFDVRGAVGLGRWRWYYIFLSGRDHRFTHRREGRCNRKALLLFWFLFLLLSLALGTVLLSALKLGLGLDLPAYASGLLAGLLGASLPWPLDLPTAMLWFGAGA</sequence>
<feature type="transmembrane region" description="Helical" evidence="1">
    <location>
        <begin position="122"/>
        <end position="142"/>
    </location>
</feature>
<gene>
    <name evidence="2" type="ordered locus">DaAHT2_2372</name>
</gene>
<dbReference type="KEGG" id="dak:DaAHT2_2372"/>